<feature type="domain" description="STK11-interacting protein C-terminal PH" evidence="5">
    <location>
        <begin position="463"/>
        <end position="588"/>
    </location>
</feature>
<feature type="region of interest" description="Disordered" evidence="3">
    <location>
        <begin position="125"/>
        <end position="161"/>
    </location>
</feature>
<evidence type="ECO:0000256" key="2">
    <source>
        <dbReference type="ARBA" id="ARBA00022490"/>
    </source>
</evidence>
<keyword evidence="7" id="KW-1185">Reference proteome</keyword>
<dbReference type="OrthoDB" id="7451790at2759"/>
<comment type="caution">
    <text evidence="6">The sequence shown here is derived from an EMBL/GenBank/DDBJ whole genome shotgun (WGS) entry which is preliminary data.</text>
</comment>
<evidence type="ECO:0000313" key="6">
    <source>
        <dbReference type="EMBL" id="CAG5128230.1"/>
    </source>
</evidence>
<sequence>MSLHSEHLSRSLSDYGSRSQISQSYVDGARFEPDDLLQKHEHLSRPMIFEGVVNNRGDPRKLRQHQDDDRHDTRGRSVAGDTDAFIVIPVGHGEHDRDGTDYLYSSRYTRRVSAPASGRILSGQRTNMASSMRRRQSHELVKHSETSDISEASPTSGSDMPQYIRHSAVVCNSVPKSVSHLAGTDVPTGRSAVYADDVSSVFRNFFHSSLSSDQSDTCELSESPLGNEIHTAFMESGMHLAGSQTSEDGTTLITSAARNRHSHEPQDDTVSIYDFIASEGEAVAAEDDSSDDDLDPGYGFHHLQHRLTLFLMMALFGTDEEFLCKIQCPIVQYIIEQPYQGMLVMSSHRFYVLKFTSEDHRQPPDQWIQCVEIQPIPELRYIDMGLGGQSLRLEFVTDCSSFTLIIGNRDKTVQFVEALHGHLTSYAIRHGINSTVVVNEDTDQSTLDNLDRDVVSQVTPGQKLLYYCMGSLEKGVGERIPVSVVVSSSEICLVLANHQWPQPRLQGPVTVETVGKQFTVLARQRINNVASLKVCPISMKKVSLELFAGADDHSSCWNLTLASRQNTADFIDAISGPWSQEFGVGLEVTHLQLDF</sequence>
<protein>
    <submittedName>
        <fullName evidence="6">Uncharacterized protein</fullName>
    </submittedName>
</protein>
<evidence type="ECO:0000256" key="1">
    <source>
        <dbReference type="ARBA" id="ARBA00004496"/>
    </source>
</evidence>
<dbReference type="Proteomes" id="UP000678393">
    <property type="component" value="Unassembled WGS sequence"/>
</dbReference>
<name>A0A8S3ZKM9_9EUPU</name>
<dbReference type="EMBL" id="CAJHNH020002988">
    <property type="protein sequence ID" value="CAG5128230.1"/>
    <property type="molecule type" value="Genomic_DNA"/>
</dbReference>
<feature type="domain" description="PLEKHM2 PH" evidence="4">
    <location>
        <begin position="301"/>
        <end position="426"/>
    </location>
</feature>
<organism evidence="6 7">
    <name type="scientific">Candidula unifasciata</name>
    <dbReference type="NCBI Taxonomy" id="100452"/>
    <lineage>
        <taxon>Eukaryota</taxon>
        <taxon>Metazoa</taxon>
        <taxon>Spiralia</taxon>
        <taxon>Lophotrochozoa</taxon>
        <taxon>Mollusca</taxon>
        <taxon>Gastropoda</taxon>
        <taxon>Heterobranchia</taxon>
        <taxon>Euthyneura</taxon>
        <taxon>Panpulmonata</taxon>
        <taxon>Eupulmonata</taxon>
        <taxon>Stylommatophora</taxon>
        <taxon>Helicina</taxon>
        <taxon>Helicoidea</taxon>
        <taxon>Geomitridae</taxon>
        <taxon>Candidula</taxon>
    </lineage>
</organism>
<comment type="subcellular location">
    <subcellularLocation>
        <location evidence="1">Cytoplasm</location>
    </subcellularLocation>
</comment>
<evidence type="ECO:0000259" key="4">
    <source>
        <dbReference type="Pfam" id="PF23142"/>
    </source>
</evidence>
<evidence type="ECO:0000256" key="3">
    <source>
        <dbReference type="SAM" id="MobiDB-lite"/>
    </source>
</evidence>
<proteinExistence type="predicted"/>
<feature type="compositionally biased region" description="Basic and acidic residues" evidence="3">
    <location>
        <begin position="57"/>
        <end position="75"/>
    </location>
</feature>
<dbReference type="InterPro" id="IPR057288">
    <property type="entry name" value="PH_PLEKHM2"/>
</dbReference>
<dbReference type="InterPro" id="IPR057676">
    <property type="entry name" value="PH_S11IP_C"/>
</dbReference>
<evidence type="ECO:0000259" key="5">
    <source>
        <dbReference type="Pfam" id="PF25624"/>
    </source>
</evidence>
<dbReference type="Pfam" id="PF25624">
    <property type="entry name" value="PH_S11IP_C"/>
    <property type="match status" value="1"/>
</dbReference>
<dbReference type="Pfam" id="PF23142">
    <property type="entry name" value="PH_PLEKHM2"/>
    <property type="match status" value="1"/>
</dbReference>
<keyword evidence="2" id="KW-0963">Cytoplasm</keyword>
<gene>
    <name evidence="6" type="ORF">CUNI_LOCUS13788</name>
</gene>
<evidence type="ECO:0000313" key="7">
    <source>
        <dbReference type="Proteomes" id="UP000678393"/>
    </source>
</evidence>
<reference evidence="6" key="1">
    <citation type="submission" date="2021-04" db="EMBL/GenBank/DDBJ databases">
        <authorList>
            <consortium name="Molecular Ecology Group"/>
        </authorList>
    </citation>
    <scope>NUCLEOTIDE SEQUENCE</scope>
</reference>
<dbReference type="AlphaFoldDB" id="A0A8S3ZKM9"/>
<feature type="compositionally biased region" description="Polar residues" evidence="3">
    <location>
        <begin position="147"/>
        <end position="159"/>
    </location>
</feature>
<feature type="compositionally biased region" description="Basic and acidic residues" evidence="3">
    <location>
        <begin position="137"/>
        <end position="146"/>
    </location>
</feature>
<accession>A0A8S3ZKM9</accession>
<feature type="region of interest" description="Disordered" evidence="3">
    <location>
        <begin position="49"/>
        <end position="80"/>
    </location>
</feature>
<dbReference type="GO" id="GO:0005737">
    <property type="term" value="C:cytoplasm"/>
    <property type="evidence" value="ECO:0007669"/>
    <property type="project" value="UniProtKB-SubCell"/>
</dbReference>